<keyword evidence="12" id="KW-1185">Reference proteome</keyword>
<feature type="compositionally biased region" description="Low complexity" evidence="7">
    <location>
        <begin position="1299"/>
        <end position="1354"/>
    </location>
</feature>
<dbReference type="GO" id="GO:0006397">
    <property type="term" value="P:mRNA processing"/>
    <property type="evidence" value="ECO:0007669"/>
    <property type="project" value="InterPro"/>
</dbReference>
<dbReference type="Proteomes" id="UP000321570">
    <property type="component" value="Unassembled WGS sequence"/>
</dbReference>
<sequence>KLISSCLKDWNKFGRTNFIQQSKDDVDVCIQNLSDLFIKLVSGDGKWDIVNKLMPELLKIFNVEEFSSKLADVLWMLDVTMSDITDAQAKDRFLKVLSACNNSIDSSFLMERLSDETLEQISLISSHSQTRTRYVRIKTRLFYKQQKFNLIREESEGYAKLMVDLSNTPLGLAEGCLTHVRSLIGYFDLDPNRVLDIIFDVFETRRDAVNLFIDLLRLYNPDKVDSTNILGHKFQFYQERESSTPESLHRLAALLISHNLVDVDILLAHLLPSDATIHAGRTKSIRDAKSWRPAFQSSGSAIQGSLENFIATGNSAAASGGGGSILGDAPSRSLGANVGSSSTVAVGNGGSDSDNWNGGTAAATTNGKRGGEAGSEESEEKSEGWSPENENEVFDCGEFQFANNQKLDLCAALVNLGDWKAAQKILDRFPGHWTASHPSVNRAICDLVHYLIDPLYESNSTLSPSLLKKCKKPTPPELFQNPETAARLKVQQATNFMFLAREVLPIVGYLGPYLSHDVVLMTKLCRTCSVYVADLMSKKGPLSIVYQAIFNMLDEAILPSLSRVSSNCCLAEEVWKLVKHLPYEHRYRLYGQWKHMGTQGEPAIIRKRAATLFRTKALMKRLSKENVKQLGRHLGKLSHSNPGVLFDFMLHNIQMFTNLITPVVDSLKYVNSLGYDVLAFSLIEALASIKNKAESIEMGSTLHALATFTGALCRKYQFDLAGILQYVLNQLKVGRSEDLLILQEIIHQMAGLDSYEEMTDEQLEAATGGEILLQEGGYYSQIRNARRNANRLKEALIENKIIMPLIFLMARQRDAILYIDDPERHVKTAGRLYDECQGTLVQFITFLSLQLTREEMQAQCFSLEQMMKEYSVPADTAFCLYRSLFLQNVAQLFESSVEKSDDDDKSAATNRAAYVKAAHTVITNVARSVEPLYPPRVWVDLDPAFFATFWCLESGDLVFPSAAYQRQRDALRTQMDSIEANTEMTSDKKRREKERCQTLLNRLAREQDQRKVHVDRIRAWLLSERNSWFQSMSATKMDTVAQFLQYCIYPRVFYTASDAVYAAQFIQVLHQLKTTQFATLICLDRIFNDITLPVSICTEKEAHRYGRFLCKVLEFVMRWHSSEEIFNQECGQYPGFVTVFRKGPHSNTKADQLQFENYRHVVHKWHYRMTKAAVACLESGNYAQIRNALIVLTRILPYYPKVDQFGMAVERRVNKLKESEKDKRPDLKVMAFSYAGMLRPMKETWVTEAQIHLKEQKPEPVAISVRNPVSAAGISQQQSQAQTITSSSSANAASSISQATTKSSSQVVESAPTSTATTGTSTTGSGNAYAATSKSAGNTPTASKTTKTPVTTSAQKRVASFESGTSPSIEHVSSDELREGKHRRAAPDRAHSAKRARVIDSSQQQQQADEDSSPASLSSKDLRRMQRKRSGNIAGGDVDVRGGYSDLDDIHVVSTSLAKRSKKGGLSGRGSVEESGADHRGHRRSPAGGSSGSHRHHRSTHRGTSEASPPTLAAAAAAQMRHARK</sequence>
<proteinExistence type="inferred from homology"/>
<dbReference type="InterPro" id="IPR021418">
    <property type="entry name" value="THO_THOC2_C"/>
</dbReference>
<comment type="similarity">
    <text evidence="2">Belongs to the THOC2 family.</text>
</comment>
<dbReference type="PANTHER" id="PTHR21597:SF0">
    <property type="entry name" value="THO COMPLEX SUBUNIT 2"/>
    <property type="match status" value="1"/>
</dbReference>
<dbReference type="Pfam" id="PF16134">
    <property type="entry name" value="THOC2_N"/>
    <property type="match status" value="2"/>
</dbReference>
<feature type="non-terminal residue" evidence="11">
    <location>
        <position position="1"/>
    </location>
</feature>
<organism evidence="11 12">
    <name type="scientific">Hymenolepis diminuta</name>
    <name type="common">Rat tapeworm</name>
    <dbReference type="NCBI Taxonomy" id="6216"/>
    <lineage>
        <taxon>Eukaryota</taxon>
        <taxon>Metazoa</taxon>
        <taxon>Spiralia</taxon>
        <taxon>Lophotrochozoa</taxon>
        <taxon>Platyhelminthes</taxon>
        <taxon>Cestoda</taxon>
        <taxon>Eucestoda</taxon>
        <taxon>Cyclophyllidea</taxon>
        <taxon>Hymenolepididae</taxon>
        <taxon>Hymenolepis</taxon>
    </lineage>
</organism>
<comment type="subunit">
    <text evidence="5">Component of the THO subcomplex, which is composed of THOC1, THOC2, THOC3, THOC5, THOC6 and THOC7. The THO subcomplex interacts with DDX39B to form the THO-DDX39B complex which multimerizes into a 28-subunit tetrameric assembly. Component of the transcription/export (TREX) complex at least composed of ALYREF/THOC4, DDX39B, SARNP/CIP29, CHTOP and the THO subcomplex; in the complex interacts with THOC1, THOC3, THOC5, THOC7 and DDX39B. TREX seems to have a dynamic structure involving ATP-dependent remodeling. Interacts with POLDIP3 and ZC3H11A.</text>
</comment>
<feature type="domain" description="THO complex subunitTHOC2 C-terminal" evidence="8">
    <location>
        <begin position="938"/>
        <end position="1238"/>
    </location>
</feature>
<evidence type="ECO:0000313" key="11">
    <source>
        <dbReference type="EMBL" id="VUZ47180.1"/>
    </source>
</evidence>
<dbReference type="Pfam" id="PF11262">
    <property type="entry name" value="Tho2"/>
    <property type="match status" value="1"/>
</dbReference>
<evidence type="ECO:0000256" key="3">
    <source>
        <dbReference type="ARBA" id="ARBA00019596"/>
    </source>
</evidence>
<evidence type="ECO:0000256" key="5">
    <source>
        <dbReference type="ARBA" id="ARBA00047033"/>
    </source>
</evidence>
<evidence type="ECO:0000259" key="9">
    <source>
        <dbReference type="Pfam" id="PF11732"/>
    </source>
</evidence>
<dbReference type="EMBL" id="CABIJS010000222">
    <property type="protein sequence ID" value="VUZ47180.1"/>
    <property type="molecule type" value="Genomic_DNA"/>
</dbReference>
<dbReference type="PANTHER" id="PTHR21597">
    <property type="entry name" value="THO2 PROTEIN"/>
    <property type="match status" value="1"/>
</dbReference>
<accession>A0A564YJ15</accession>
<keyword evidence="4" id="KW-0539">Nucleus</keyword>
<evidence type="ECO:0000259" key="10">
    <source>
        <dbReference type="Pfam" id="PF16134"/>
    </source>
</evidence>
<dbReference type="InterPro" id="IPR040007">
    <property type="entry name" value="Tho2"/>
</dbReference>
<evidence type="ECO:0000259" key="8">
    <source>
        <dbReference type="Pfam" id="PF11262"/>
    </source>
</evidence>
<dbReference type="GO" id="GO:0000445">
    <property type="term" value="C:THO complex part of transcription export complex"/>
    <property type="evidence" value="ECO:0007669"/>
    <property type="project" value="TreeGrafter"/>
</dbReference>
<reference evidence="11 12" key="1">
    <citation type="submission" date="2019-07" db="EMBL/GenBank/DDBJ databases">
        <authorList>
            <person name="Jastrzebski P J."/>
            <person name="Paukszto L."/>
            <person name="Jastrzebski P J."/>
        </authorList>
    </citation>
    <scope>NUCLEOTIDE SEQUENCE [LARGE SCALE GENOMIC DNA]</scope>
    <source>
        <strain evidence="11 12">WMS-il1</strain>
    </source>
</reference>
<evidence type="ECO:0000256" key="2">
    <source>
        <dbReference type="ARBA" id="ARBA00007857"/>
    </source>
</evidence>
<dbReference type="Pfam" id="PF11732">
    <property type="entry name" value="Thoc2"/>
    <property type="match status" value="1"/>
</dbReference>
<feature type="domain" description="THO complex subunit 2 N-terminal" evidence="10">
    <location>
        <begin position="5"/>
        <end position="284"/>
    </location>
</feature>
<feature type="compositionally biased region" description="Basic and acidic residues" evidence="7">
    <location>
        <begin position="1372"/>
        <end position="1391"/>
    </location>
</feature>
<dbReference type="GO" id="GO:0003729">
    <property type="term" value="F:mRNA binding"/>
    <property type="evidence" value="ECO:0007669"/>
    <property type="project" value="TreeGrafter"/>
</dbReference>
<dbReference type="InterPro" id="IPR032302">
    <property type="entry name" value="THOC2_N"/>
</dbReference>
<feature type="domain" description="THO complex subunit 2 N-terminal" evidence="10">
    <location>
        <begin position="375"/>
        <end position="632"/>
    </location>
</feature>
<dbReference type="InterPro" id="IPR021726">
    <property type="entry name" value="THO_THOC2_N"/>
</dbReference>
<feature type="region of interest" description="Disordered" evidence="7">
    <location>
        <begin position="345"/>
        <end position="390"/>
    </location>
</feature>
<evidence type="ECO:0000256" key="7">
    <source>
        <dbReference type="SAM" id="MobiDB-lite"/>
    </source>
</evidence>
<evidence type="ECO:0000256" key="4">
    <source>
        <dbReference type="ARBA" id="ARBA00023242"/>
    </source>
</evidence>
<feature type="domain" description="THO complex subunitTHOC2 N-terminal" evidence="9">
    <location>
        <begin position="634"/>
        <end position="692"/>
    </location>
</feature>
<dbReference type="GO" id="GO:0006406">
    <property type="term" value="P:mRNA export from nucleus"/>
    <property type="evidence" value="ECO:0007669"/>
    <property type="project" value="InterPro"/>
</dbReference>
<comment type="subcellular location">
    <subcellularLocation>
        <location evidence="1">Nucleus</location>
    </subcellularLocation>
</comment>
<gene>
    <name evidence="11" type="ORF">WMSIL1_LOCUS6398</name>
</gene>
<name>A0A564YJ15_HYMDI</name>
<evidence type="ECO:0000256" key="6">
    <source>
        <dbReference type="SAM" id="Coils"/>
    </source>
</evidence>
<evidence type="ECO:0000256" key="1">
    <source>
        <dbReference type="ARBA" id="ARBA00004123"/>
    </source>
</evidence>
<keyword evidence="6" id="KW-0175">Coiled coil</keyword>
<evidence type="ECO:0000313" key="12">
    <source>
        <dbReference type="Proteomes" id="UP000321570"/>
    </source>
</evidence>
<protein>
    <recommendedName>
        <fullName evidence="3">THO complex subunit 2</fullName>
    </recommendedName>
</protein>
<feature type="coiled-coil region" evidence="6">
    <location>
        <begin position="961"/>
        <end position="1009"/>
    </location>
</feature>
<feature type="region of interest" description="Disordered" evidence="7">
    <location>
        <begin position="1299"/>
        <end position="1525"/>
    </location>
</feature>